<feature type="transmembrane region" description="Helical" evidence="12">
    <location>
        <begin position="102"/>
        <end position="120"/>
    </location>
</feature>
<feature type="transmembrane region" description="Helical" evidence="12">
    <location>
        <begin position="212"/>
        <end position="231"/>
    </location>
</feature>
<dbReference type="RefSeq" id="WP_090285142.1">
    <property type="nucleotide sequence ID" value="NZ_FMWO01000041.1"/>
</dbReference>
<dbReference type="GO" id="GO:0046872">
    <property type="term" value="F:metal ion binding"/>
    <property type="evidence" value="ECO:0007669"/>
    <property type="project" value="UniProtKB-KW"/>
</dbReference>
<dbReference type="OrthoDB" id="1447144at2"/>
<dbReference type="Proteomes" id="UP000198729">
    <property type="component" value="Unassembled WGS sequence"/>
</dbReference>
<dbReference type="EC" id="1.17.99.9" evidence="12"/>
<comment type="similarity">
    <text evidence="12">Belongs to the COX15/CtaA family. Type 2 subfamily.</text>
</comment>
<dbReference type="HAMAP" id="MF_01665">
    <property type="entry name" value="HemeA_synth_type2"/>
    <property type="match status" value="1"/>
</dbReference>
<sequence length="356" mass="39558">MKTSAIPVLPVRSHTAIAVWLLICCVLVFAMVVVGGVTRLTGSGLSIVEWQPLIGTIPPLSEQDWVILFEKYQKIPQYELVNKDMSLDAFKGIFWWEYFHRLLGRLIGLVYFVPLVYFIVRKQVDRALGLKLFGIFILGGLQGLMGWYMVMSGLSENTHVSQYRLMAHLGLAFVIYAAMFWVATGLLSPGSNASADASNADSAKSLVKLRHFSLALTGLVFIMVLSGGLVAGIHAGKAYNTFPLMDGFLIPPALFVLDPWYRNFFDNITTVQFDHRLIAWLLIFLVPYFWFKALRTTDLSTSARLACHLLLLTLIIQVGLGITTLLLAVPLTFAAAHQAGAVLLFTAVLWCTRKLT</sequence>
<keyword evidence="3 12" id="KW-0812">Transmembrane</keyword>
<evidence type="ECO:0000256" key="5">
    <source>
        <dbReference type="ARBA" id="ARBA00022989"/>
    </source>
</evidence>
<evidence type="ECO:0000256" key="1">
    <source>
        <dbReference type="ARBA" id="ARBA00001970"/>
    </source>
</evidence>
<name>A0A1G5SD53_9PROT</name>
<keyword evidence="5 12" id="KW-1133">Transmembrane helix</keyword>
<feature type="binding site" description="axial binding residue" evidence="12">
    <location>
        <position position="275"/>
    </location>
    <ligand>
        <name>heme</name>
        <dbReference type="ChEBI" id="CHEBI:30413"/>
    </ligand>
    <ligandPart>
        <name>Fe</name>
        <dbReference type="ChEBI" id="CHEBI:18248"/>
    </ligandPart>
</feature>
<feature type="transmembrane region" description="Helical" evidence="12">
    <location>
        <begin position="17"/>
        <end position="37"/>
    </location>
</feature>
<keyword evidence="8 12" id="KW-0350">Heme biosynthesis</keyword>
<dbReference type="GO" id="GO:0005886">
    <property type="term" value="C:plasma membrane"/>
    <property type="evidence" value="ECO:0007669"/>
    <property type="project" value="UniProtKB-SubCell"/>
</dbReference>
<dbReference type="PANTHER" id="PTHR23289">
    <property type="entry name" value="CYTOCHROME C OXIDASE ASSEMBLY PROTEIN COX15"/>
    <property type="match status" value="1"/>
</dbReference>
<evidence type="ECO:0000256" key="11">
    <source>
        <dbReference type="ARBA" id="ARBA00048044"/>
    </source>
</evidence>
<evidence type="ECO:0000256" key="8">
    <source>
        <dbReference type="ARBA" id="ARBA00023133"/>
    </source>
</evidence>
<dbReference type="Pfam" id="PF02628">
    <property type="entry name" value="COX15-CtaA"/>
    <property type="match status" value="1"/>
</dbReference>
<evidence type="ECO:0000256" key="4">
    <source>
        <dbReference type="ARBA" id="ARBA00022723"/>
    </source>
</evidence>
<comment type="pathway">
    <text evidence="10 12">Porphyrin-containing compound metabolism; heme A biosynthesis; heme A from heme O: step 1/1.</text>
</comment>
<gene>
    <name evidence="12 13" type="primary">ctaA</name>
    <name evidence="13" type="ORF">NSMM_340059</name>
</gene>
<comment type="subcellular location">
    <subcellularLocation>
        <location evidence="12">Cell membrane</location>
        <topology evidence="12">Multi-pass membrane protein</topology>
    </subcellularLocation>
    <subcellularLocation>
        <location evidence="2">Membrane</location>
        <topology evidence="2">Multi-pass membrane protein</topology>
    </subcellularLocation>
</comment>
<dbReference type="PANTHER" id="PTHR23289:SF2">
    <property type="entry name" value="CYTOCHROME C OXIDASE ASSEMBLY PROTEIN COX15 HOMOLOG"/>
    <property type="match status" value="1"/>
</dbReference>
<comment type="cofactor">
    <cofactor evidence="1 12">
        <name>heme b</name>
        <dbReference type="ChEBI" id="CHEBI:60344"/>
    </cofactor>
</comment>
<comment type="function">
    <text evidence="12">Catalyzes the conversion of heme O to heme A by two successive hydroxylations of the methyl group at C8. The first hydroxylation forms heme I, the second hydroxylation results in an unstable dihydroxymethyl group, which spontaneously dehydrates, resulting in the formyl group of heme A.</text>
</comment>
<protein>
    <recommendedName>
        <fullName evidence="12">Heme A synthase</fullName>
        <shortName evidence="12">HAS</shortName>
        <ecNumber evidence="12">1.17.99.9</ecNumber>
    </recommendedName>
    <alternativeName>
        <fullName evidence="12">Cytochrome aa3-controlling protein</fullName>
    </alternativeName>
</protein>
<feature type="transmembrane region" description="Helical" evidence="12">
    <location>
        <begin position="277"/>
        <end position="294"/>
    </location>
</feature>
<dbReference type="GO" id="GO:0006784">
    <property type="term" value="P:heme A biosynthetic process"/>
    <property type="evidence" value="ECO:0007669"/>
    <property type="project" value="UniProtKB-UniRule"/>
</dbReference>
<evidence type="ECO:0000256" key="9">
    <source>
        <dbReference type="ARBA" id="ARBA00023136"/>
    </source>
</evidence>
<evidence type="ECO:0000256" key="10">
    <source>
        <dbReference type="ARBA" id="ARBA00044501"/>
    </source>
</evidence>
<keyword evidence="12" id="KW-1003">Cell membrane</keyword>
<evidence type="ECO:0000256" key="3">
    <source>
        <dbReference type="ARBA" id="ARBA00022692"/>
    </source>
</evidence>
<feature type="transmembrane region" description="Helical" evidence="12">
    <location>
        <begin position="163"/>
        <end position="183"/>
    </location>
</feature>
<feature type="transmembrane region" description="Helical" evidence="12">
    <location>
        <begin position="132"/>
        <end position="151"/>
    </location>
</feature>
<evidence type="ECO:0000313" key="13">
    <source>
        <dbReference type="EMBL" id="SCZ85123.1"/>
    </source>
</evidence>
<feature type="transmembrane region" description="Helical" evidence="12">
    <location>
        <begin position="335"/>
        <end position="352"/>
    </location>
</feature>
<accession>A0A1G5SD53</accession>
<dbReference type="UniPathway" id="UPA00269">
    <property type="reaction ID" value="UER00713"/>
</dbReference>
<dbReference type="STRING" id="51642.NSMM_340059"/>
<keyword evidence="14" id="KW-1185">Reference proteome</keyword>
<reference evidence="13 14" key="1">
    <citation type="submission" date="2016-10" db="EMBL/GenBank/DDBJ databases">
        <authorList>
            <person name="de Groot N.N."/>
        </authorList>
    </citation>
    <scope>NUCLEOTIDE SEQUENCE [LARGE SCALE GENOMIC DNA]</scope>
    <source>
        <strain evidence="13">1</strain>
    </source>
</reference>
<evidence type="ECO:0000256" key="6">
    <source>
        <dbReference type="ARBA" id="ARBA00023002"/>
    </source>
</evidence>
<comment type="catalytic activity">
    <reaction evidence="11">
        <text>Fe(II)-heme o + 2 A + H2O = Fe(II)-heme a + 2 AH2</text>
        <dbReference type="Rhea" id="RHEA:63388"/>
        <dbReference type="ChEBI" id="CHEBI:13193"/>
        <dbReference type="ChEBI" id="CHEBI:15377"/>
        <dbReference type="ChEBI" id="CHEBI:17499"/>
        <dbReference type="ChEBI" id="CHEBI:60530"/>
        <dbReference type="ChEBI" id="CHEBI:61715"/>
        <dbReference type="EC" id="1.17.99.9"/>
    </reaction>
    <physiologicalReaction direction="left-to-right" evidence="11">
        <dbReference type="Rhea" id="RHEA:63389"/>
    </physiologicalReaction>
</comment>
<dbReference type="GO" id="GO:0016653">
    <property type="term" value="F:oxidoreductase activity, acting on NAD(P)H, heme protein as acceptor"/>
    <property type="evidence" value="ECO:0007669"/>
    <property type="project" value="TreeGrafter"/>
</dbReference>
<evidence type="ECO:0000256" key="12">
    <source>
        <dbReference type="HAMAP-Rule" id="MF_01665"/>
    </source>
</evidence>
<evidence type="ECO:0000256" key="2">
    <source>
        <dbReference type="ARBA" id="ARBA00004141"/>
    </source>
</evidence>
<organism evidence="13 14">
    <name type="scientific">Nitrosomonas mobilis</name>
    <dbReference type="NCBI Taxonomy" id="51642"/>
    <lineage>
        <taxon>Bacteria</taxon>
        <taxon>Pseudomonadati</taxon>
        <taxon>Pseudomonadota</taxon>
        <taxon>Betaproteobacteria</taxon>
        <taxon>Nitrosomonadales</taxon>
        <taxon>Nitrosomonadaceae</taxon>
        <taxon>Nitrosomonas</taxon>
    </lineage>
</organism>
<keyword evidence="9 12" id="KW-0472">Membrane</keyword>
<keyword evidence="7 12" id="KW-0408">Iron</keyword>
<evidence type="ECO:0000256" key="7">
    <source>
        <dbReference type="ARBA" id="ARBA00023004"/>
    </source>
</evidence>
<keyword evidence="4 12" id="KW-0479">Metal-binding</keyword>
<keyword evidence="6 12" id="KW-0560">Oxidoreductase</keyword>
<comment type="subunit">
    <text evidence="12">Interacts with CtaB.</text>
</comment>
<proteinExistence type="inferred from homology"/>
<dbReference type="InterPro" id="IPR003780">
    <property type="entry name" value="COX15/CtaA_fam"/>
</dbReference>
<evidence type="ECO:0000313" key="14">
    <source>
        <dbReference type="Proteomes" id="UP000198729"/>
    </source>
</evidence>
<feature type="transmembrane region" description="Helical" evidence="12">
    <location>
        <begin position="306"/>
        <end position="329"/>
    </location>
</feature>
<feature type="binding site" description="axial binding residue" evidence="12">
    <location>
        <position position="337"/>
    </location>
    <ligand>
        <name>heme</name>
        <dbReference type="ChEBI" id="CHEBI:30413"/>
    </ligand>
    <ligandPart>
        <name>Fe</name>
        <dbReference type="ChEBI" id="CHEBI:18248"/>
    </ligandPart>
</feature>
<dbReference type="AlphaFoldDB" id="A0A1G5SD53"/>
<dbReference type="EMBL" id="FMWO01000041">
    <property type="protein sequence ID" value="SCZ85123.1"/>
    <property type="molecule type" value="Genomic_DNA"/>
</dbReference>
<dbReference type="GO" id="GO:0120547">
    <property type="term" value="F:heme A synthase activity"/>
    <property type="evidence" value="ECO:0007669"/>
    <property type="project" value="UniProtKB-EC"/>
</dbReference>
<dbReference type="InterPro" id="IPR023754">
    <property type="entry name" value="HemeA_Synthase_type2"/>
</dbReference>